<dbReference type="EMBL" id="MVGC01000498">
    <property type="protein sequence ID" value="RJE18756.1"/>
    <property type="molecule type" value="Genomic_DNA"/>
</dbReference>
<proteinExistence type="predicted"/>
<evidence type="ECO:0000313" key="5">
    <source>
        <dbReference type="Proteomes" id="UP000266188"/>
    </source>
</evidence>
<dbReference type="PANTHER" id="PTHR36577">
    <property type="entry name" value="DUF521 DOMAIN PROTEIN (AFU_ORTHOLOGUE AFUA_6G00490)"/>
    <property type="match status" value="1"/>
</dbReference>
<dbReference type="STRING" id="2070753.A0A3A2Z7B2"/>
<reference evidence="5" key="1">
    <citation type="submission" date="2017-02" db="EMBL/GenBank/DDBJ databases">
        <authorList>
            <person name="Tafer H."/>
            <person name="Lopandic K."/>
        </authorList>
    </citation>
    <scope>NUCLEOTIDE SEQUENCE [LARGE SCALE GENOMIC DNA]</scope>
    <source>
        <strain evidence="5">CBS 366.77</strain>
    </source>
</reference>
<dbReference type="Proteomes" id="UP000266188">
    <property type="component" value="Unassembled WGS sequence"/>
</dbReference>
<protein>
    <recommendedName>
        <fullName evidence="3">Phosphomevalonate dehydratase large subunit-like domain-containing protein</fullName>
    </recommendedName>
</protein>
<evidence type="ECO:0000256" key="1">
    <source>
        <dbReference type="ARBA" id="ARBA00023004"/>
    </source>
</evidence>
<dbReference type="InterPro" id="IPR007506">
    <property type="entry name" value="PMDh-L-like_dom"/>
</dbReference>
<dbReference type="AlphaFoldDB" id="A0A3A2Z7B2"/>
<keyword evidence="1" id="KW-0408">Iron</keyword>
<comment type="caution">
    <text evidence="4">The sequence shown here is derived from an EMBL/GenBank/DDBJ whole genome shotgun (WGS) entry which is preliminary data.</text>
</comment>
<organism evidence="4 5">
    <name type="scientific">Aspergillus sclerotialis</name>
    <dbReference type="NCBI Taxonomy" id="2070753"/>
    <lineage>
        <taxon>Eukaryota</taxon>
        <taxon>Fungi</taxon>
        <taxon>Dikarya</taxon>
        <taxon>Ascomycota</taxon>
        <taxon>Pezizomycotina</taxon>
        <taxon>Eurotiomycetes</taxon>
        <taxon>Eurotiomycetidae</taxon>
        <taxon>Eurotiales</taxon>
        <taxon>Aspergillaceae</taxon>
        <taxon>Aspergillus</taxon>
        <taxon>Aspergillus subgen. Polypaecilum</taxon>
    </lineage>
</organism>
<dbReference type="OrthoDB" id="2594507at2759"/>
<gene>
    <name evidence="4" type="ORF">PHISCL_08907</name>
</gene>
<sequence length="396" mass="43528">MAHMMGARELMEVSQAHVDGAWYGPGSMAFGQRLRDWGGKFQVPTTINALNVDQKRWRVLRIDTDFGSACDELAKAFVDMGRRISFTCAPYLLETAPRLGDQISWGESNAVIYANSVIGARTLKNPNMAEALIALTGRAPKARVLVDENRFASTWLRVTPPEGTDDSFWPILGYALGAIATSRIPVITGLEHLKPSKDDFKAFSAAFATSSSAPMFHMVTLTPEAPTFEAACVNDTVPKAIDVGWKELDTIWDEFNHGSEPREIDLVSFGNPHFSCREIKEVARLCRGRTKKDNVAVIVTCGRAQYGLASQAGYVGELERFGVQFLQDTCWCSIEEPVIPENTRAIMTSSGKYIHYGPGLTGRRFAFGNLEMCVDAACTGKTTGDPPLWLLKARST</sequence>
<keyword evidence="2" id="KW-0456">Lyase</keyword>
<evidence type="ECO:0000256" key="2">
    <source>
        <dbReference type="ARBA" id="ARBA00023239"/>
    </source>
</evidence>
<dbReference type="Pfam" id="PF04412">
    <property type="entry name" value="AcnX"/>
    <property type="match status" value="1"/>
</dbReference>
<name>A0A3A2Z7B2_9EURO</name>
<dbReference type="PANTHER" id="PTHR36577:SF3">
    <property type="entry name" value="DUF521 DOMAIN PROTEIN (AFU_ORTHOLOGUE AFUA_6G00490)"/>
    <property type="match status" value="1"/>
</dbReference>
<evidence type="ECO:0000259" key="3">
    <source>
        <dbReference type="Pfam" id="PF04412"/>
    </source>
</evidence>
<accession>A0A3A2Z7B2</accession>
<evidence type="ECO:0000313" key="4">
    <source>
        <dbReference type="EMBL" id="RJE18756.1"/>
    </source>
</evidence>
<feature type="domain" description="Phosphomevalonate dehydratase large subunit-like" evidence="3">
    <location>
        <begin position="1"/>
        <end position="375"/>
    </location>
</feature>
<dbReference type="GO" id="GO:0016829">
    <property type="term" value="F:lyase activity"/>
    <property type="evidence" value="ECO:0007669"/>
    <property type="project" value="UniProtKB-KW"/>
</dbReference>
<keyword evidence="5" id="KW-1185">Reference proteome</keyword>